<name>A0ABW3W4K3_9ACTN</name>
<keyword evidence="4" id="KW-1185">Reference proteome</keyword>
<dbReference type="RefSeq" id="WP_367921861.1">
    <property type="nucleotide sequence ID" value="NZ_BAABAC010000049.1"/>
</dbReference>
<organism evidence="3 4">
    <name type="scientific">Nocardioides ginsengisoli</name>
    <dbReference type="NCBI Taxonomy" id="363868"/>
    <lineage>
        <taxon>Bacteria</taxon>
        <taxon>Bacillati</taxon>
        <taxon>Actinomycetota</taxon>
        <taxon>Actinomycetes</taxon>
        <taxon>Propionibacteriales</taxon>
        <taxon>Nocardioidaceae</taxon>
        <taxon>Nocardioides</taxon>
    </lineage>
</organism>
<evidence type="ECO:0000313" key="3">
    <source>
        <dbReference type="EMBL" id="MFD1249133.1"/>
    </source>
</evidence>
<evidence type="ECO:0000259" key="2">
    <source>
        <dbReference type="Pfam" id="PF05065"/>
    </source>
</evidence>
<dbReference type="Gene3D" id="3.30.2320.10">
    <property type="entry name" value="hypothetical protein PF0899 domain"/>
    <property type="match status" value="1"/>
</dbReference>
<gene>
    <name evidence="3" type="ORF">ACFQ3F_15150</name>
</gene>
<dbReference type="Pfam" id="PF05065">
    <property type="entry name" value="Phage_capsid"/>
    <property type="match status" value="1"/>
</dbReference>
<reference evidence="4" key="1">
    <citation type="journal article" date="2019" name="Int. J. Syst. Evol. Microbiol.">
        <title>The Global Catalogue of Microorganisms (GCM) 10K type strain sequencing project: providing services to taxonomists for standard genome sequencing and annotation.</title>
        <authorList>
            <consortium name="The Broad Institute Genomics Platform"/>
            <consortium name="The Broad Institute Genome Sequencing Center for Infectious Disease"/>
            <person name="Wu L."/>
            <person name="Ma J."/>
        </authorList>
    </citation>
    <scope>NUCLEOTIDE SEQUENCE [LARGE SCALE GENOMIC DNA]</scope>
    <source>
        <strain evidence="4">CCUG 52478</strain>
    </source>
</reference>
<dbReference type="EMBL" id="JBHTLX010000020">
    <property type="protein sequence ID" value="MFD1249133.1"/>
    <property type="molecule type" value="Genomic_DNA"/>
</dbReference>
<dbReference type="InterPro" id="IPR024455">
    <property type="entry name" value="Phage_capsid"/>
</dbReference>
<feature type="domain" description="Phage capsid-like C-terminal" evidence="2">
    <location>
        <begin position="14"/>
        <end position="290"/>
    </location>
</feature>
<dbReference type="NCBIfam" id="TIGR01554">
    <property type="entry name" value="major_cap_HK97"/>
    <property type="match status" value="1"/>
</dbReference>
<dbReference type="InterPro" id="IPR054612">
    <property type="entry name" value="Phage_capsid-like_C"/>
</dbReference>
<sequence length="294" mass="32037">MTTNVGNSPELVTEIVQRILVTPLQEASAFLSSGVRIFESDGSPVRVPKINGFTNPPVWVTENGNIPTNLDADFDEVRLLERTVKSLAGIATFSESLLRQSVVNVEAAIRDQLVFTFADKIDQTFFAGTGGTGGDEPLGMLNWADTQDLTAVGALTNFDPLLDALGLALAASVDATRLQWFMRPETFTKLSKLKDGQQRYQLTPDPTEGGKFRLHGYPVTVTKKIPVVDGTTDTTSICLADMSTVAVARDRNAEVIRLGELYRETQRIGLRVLTRMDCAPLLPEAVVILRGVNL</sequence>
<comment type="caution">
    <text evidence="3">The sequence shown here is derived from an EMBL/GenBank/DDBJ whole genome shotgun (WGS) entry which is preliminary data.</text>
</comment>
<evidence type="ECO:0000256" key="1">
    <source>
        <dbReference type="ARBA" id="ARBA00004328"/>
    </source>
</evidence>
<protein>
    <submittedName>
        <fullName evidence="3">Phage major capsid protein</fullName>
    </submittedName>
</protein>
<dbReference type="SUPFAM" id="SSF56563">
    <property type="entry name" value="Major capsid protein gp5"/>
    <property type="match status" value="1"/>
</dbReference>
<comment type="subcellular location">
    <subcellularLocation>
        <location evidence="1">Virion</location>
    </subcellularLocation>
</comment>
<proteinExistence type="predicted"/>
<evidence type="ECO:0000313" key="4">
    <source>
        <dbReference type="Proteomes" id="UP001597229"/>
    </source>
</evidence>
<accession>A0ABW3W4K3</accession>
<dbReference type="Proteomes" id="UP001597229">
    <property type="component" value="Unassembled WGS sequence"/>
</dbReference>
<dbReference type="Gene3D" id="3.30.2400.10">
    <property type="entry name" value="Major capsid protein gp5"/>
    <property type="match status" value="1"/>
</dbReference>